<feature type="domain" description="Type II secretion system protein GspG C-terminal" evidence="11">
    <location>
        <begin position="46"/>
        <end position="152"/>
    </location>
</feature>
<organism evidence="12 13">
    <name type="scientific">Oceanospirillum linum</name>
    <dbReference type="NCBI Taxonomy" id="966"/>
    <lineage>
        <taxon>Bacteria</taxon>
        <taxon>Pseudomonadati</taxon>
        <taxon>Pseudomonadota</taxon>
        <taxon>Gammaproteobacteria</taxon>
        <taxon>Oceanospirillales</taxon>
        <taxon>Oceanospirillaceae</taxon>
        <taxon>Oceanospirillum</taxon>
    </lineage>
</organism>
<dbReference type="GO" id="GO:0015628">
    <property type="term" value="P:protein secretion by the type II secretion system"/>
    <property type="evidence" value="ECO:0007669"/>
    <property type="project" value="InterPro"/>
</dbReference>
<evidence type="ECO:0000256" key="10">
    <source>
        <dbReference type="SAM" id="Phobius"/>
    </source>
</evidence>
<keyword evidence="7 10" id="KW-0812">Transmembrane</keyword>
<accession>A0A1T1HCV3</accession>
<evidence type="ECO:0000256" key="2">
    <source>
        <dbReference type="ARBA" id="ARBA00009984"/>
    </source>
</evidence>
<dbReference type="STRING" id="966.BTA35_0206275"/>
<dbReference type="PANTHER" id="PTHR30093">
    <property type="entry name" value="GENERAL SECRETION PATHWAY PROTEIN G"/>
    <property type="match status" value="1"/>
</dbReference>
<dbReference type="Gene3D" id="3.30.700.10">
    <property type="entry name" value="Glycoprotein, Type 4 Pilin"/>
    <property type="match status" value="1"/>
</dbReference>
<dbReference type="InterPro" id="IPR010054">
    <property type="entry name" value="Type2_sec_GspG"/>
</dbReference>
<evidence type="ECO:0000313" key="12">
    <source>
        <dbReference type="EMBL" id="OOV87633.1"/>
    </source>
</evidence>
<dbReference type="PRINTS" id="PR00813">
    <property type="entry name" value="BCTERIALGSPG"/>
</dbReference>
<evidence type="ECO:0000313" key="13">
    <source>
        <dbReference type="Proteomes" id="UP000190064"/>
    </source>
</evidence>
<dbReference type="GO" id="GO:0005886">
    <property type="term" value="C:plasma membrane"/>
    <property type="evidence" value="ECO:0007669"/>
    <property type="project" value="UniProtKB-SubCell"/>
</dbReference>
<dbReference type="PROSITE" id="PS00409">
    <property type="entry name" value="PROKAR_NTER_METHYL"/>
    <property type="match status" value="1"/>
</dbReference>
<reference evidence="12" key="1">
    <citation type="submission" date="2017-02" db="EMBL/GenBank/DDBJ databases">
        <title>Draft Genome Sequence of the Salt Water Bacterium Oceanospirillum linum ATCC 11336.</title>
        <authorList>
            <person name="Trachtenberg A.M."/>
            <person name="Carney J.G."/>
            <person name="Linnane J.D."/>
            <person name="Rheaume B.A."/>
            <person name="Pitts N.L."/>
            <person name="Mykles D.L."/>
            <person name="Maclea K.S."/>
        </authorList>
    </citation>
    <scope>NUCLEOTIDE SEQUENCE [LARGE SCALE GENOMIC DNA]</scope>
    <source>
        <strain evidence="12">ATCC 11336</strain>
    </source>
</reference>
<keyword evidence="4" id="KW-1003">Cell membrane</keyword>
<dbReference type="AlphaFoldDB" id="A0A1T1HCV3"/>
<dbReference type="RefSeq" id="WP_078318968.1">
    <property type="nucleotide sequence ID" value="NZ_FXTS01000002.1"/>
</dbReference>
<dbReference type="SUPFAM" id="SSF54523">
    <property type="entry name" value="Pili subunits"/>
    <property type="match status" value="1"/>
</dbReference>
<proteinExistence type="inferred from homology"/>
<dbReference type="PANTHER" id="PTHR30093:SF44">
    <property type="entry name" value="TYPE II SECRETION SYSTEM CORE PROTEIN G"/>
    <property type="match status" value="1"/>
</dbReference>
<sequence>MQDEICSKNNASAQRNCHKQQGFTLIEIMVVVVILGILGALVAPSILGRPDEARVTVAKNDIRSISNALDMYKLDNFRYPTNEEGLKALVEKPSAAKNWNPDGYLPQMPEDPWGNAYIYKRPGEKSRHFDLYSLGADGQVGGEGTDADIGNWDK</sequence>
<evidence type="ECO:0000256" key="7">
    <source>
        <dbReference type="ARBA" id="ARBA00022692"/>
    </source>
</evidence>
<gene>
    <name evidence="12" type="ORF">BTA35_0206275</name>
</gene>
<dbReference type="InterPro" id="IPR045584">
    <property type="entry name" value="Pilin-like"/>
</dbReference>
<protein>
    <recommendedName>
        <fullName evidence="3">Type II secretion system core protein G</fullName>
    </recommendedName>
</protein>
<dbReference type="GO" id="GO:0015627">
    <property type="term" value="C:type II protein secretion system complex"/>
    <property type="evidence" value="ECO:0007669"/>
    <property type="project" value="InterPro"/>
</dbReference>
<keyword evidence="6" id="KW-0997">Cell inner membrane</keyword>
<keyword evidence="5" id="KW-0488">Methylation</keyword>
<dbReference type="InterPro" id="IPR013545">
    <property type="entry name" value="T2SS_protein-GspG_C"/>
</dbReference>
<dbReference type="NCBIfam" id="TIGR02532">
    <property type="entry name" value="IV_pilin_GFxxxE"/>
    <property type="match status" value="1"/>
</dbReference>
<comment type="subcellular location">
    <subcellularLocation>
        <location evidence="1">Cell inner membrane</location>
        <topology evidence="1">Single-pass membrane protein</topology>
    </subcellularLocation>
</comment>
<comment type="similarity">
    <text evidence="2">Belongs to the GSP G family.</text>
</comment>
<evidence type="ECO:0000256" key="1">
    <source>
        <dbReference type="ARBA" id="ARBA00004377"/>
    </source>
</evidence>
<evidence type="ECO:0000256" key="4">
    <source>
        <dbReference type="ARBA" id="ARBA00022475"/>
    </source>
</evidence>
<dbReference type="NCBIfam" id="TIGR01710">
    <property type="entry name" value="typeII_sec_gspG"/>
    <property type="match status" value="1"/>
</dbReference>
<dbReference type="Proteomes" id="UP000190064">
    <property type="component" value="Unassembled WGS sequence"/>
</dbReference>
<dbReference type="InterPro" id="IPR000983">
    <property type="entry name" value="Bac_GSPG_pilin"/>
</dbReference>
<evidence type="ECO:0000256" key="9">
    <source>
        <dbReference type="ARBA" id="ARBA00023136"/>
    </source>
</evidence>
<keyword evidence="13" id="KW-1185">Reference proteome</keyword>
<evidence type="ECO:0000256" key="6">
    <source>
        <dbReference type="ARBA" id="ARBA00022519"/>
    </source>
</evidence>
<dbReference type="EMBL" id="MTSD02000002">
    <property type="protein sequence ID" value="OOV87633.1"/>
    <property type="molecule type" value="Genomic_DNA"/>
</dbReference>
<evidence type="ECO:0000256" key="3">
    <source>
        <dbReference type="ARBA" id="ARBA00020042"/>
    </source>
</evidence>
<evidence type="ECO:0000256" key="8">
    <source>
        <dbReference type="ARBA" id="ARBA00022989"/>
    </source>
</evidence>
<name>A0A1T1HCV3_OCELI</name>
<dbReference type="Pfam" id="PF08334">
    <property type="entry name" value="T2SSG"/>
    <property type="match status" value="1"/>
</dbReference>
<evidence type="ECO:0000256" key="5">
    <source>
        <dbReference type="ARBA" id="ARBA00022481"/>
    </source>
</evidence>
<keyword evidence="9 10" id="KW-0472">Membrane</keyword>
<evidence type="ECO:0000259" key="11">
    <source>
        <dbReference type="Pfam" id="PF08334"/>
    </source>
</evidence>
<comment type="caution">
    <text evidence="12">The sequence shown here is derived from an EMBL/GenBank/DDBJ whole genome shotgun (WGS) entry which is preliminary data.</text>
</comment>
<keyword evidence="8 10" id="KW-1133">Transmembrane helix</keyword>
<dbReference type="Pfam" id="PF07963">
    <property type="entry name" value="N_methyl"/>
    <property type="match status" value="1"/>
</dbReference>
<dbReference type="InterPro" id="IPR012902">
    <property type="entry name" value="N_methyl_site"/>
</dbReference>
<feature type="transmembrane region" description="Helical" evidence="10">
    <location>
        <begin position="25"/>
        <end position="47"/>
    </location>
</feature>